<evidence type="ECO:0000256" key="2">
    <source>
        <dbReference type="ARBA" id="ARBA00013064"/>
    </source>
</evidence>
<keyword evidence="4" id="KW-0904">Protein phosphatase</keyword>
<keyword evidence="3" id="KW-0378">Hydrolase</keyword>
<dbReference type="AlphaFoldDB" id="A0A9N8ZNV9"/>
<keyword evidence="6" id="KW-1185">Reference proteome</keyword>
<comment type="caution">
    <text evidence="5">The sequence shown here is derived from an EMBL/GenBank/DDBJ whole genome shotgun (WGS) entry which is preliminary data.</text>
</comment>
<evidence type="ECO:0000256" key="1">
    <source>
        <dbReference type="ARBA" id="ARBA00008601"/>
    </source>
</evidence>
<comment type="similarity">
    <text evidence="1">Belongs to the protein-tyrosine phosphatase family. Non-receptor class dual specificity subfamily.</text>
</comment>
<reference evidence="5" key="1">
    <citation type="submission" date="2021-06" db="EMBL/GenBank/DDBJ databases">
        <authorList>
            <person name="Kallberg Y."/>
            <person name="Tangrot J."/>
            <person name="Rosling A."/>
        </authorList>
    </citation>
    <scope>NUCLEOTIDE SEQUENCE</scope>
    <source>
        <strain evidence="5">FL130A</strain>
    </source>
</reference>
<dbReference type="GO" id="GO:0008138">
    <property type="term" value="F:protein tyrosine/serine/threonine phosphatase activity"/>
    <property type="evidence" value="ECO:0007669"/>
    <property type="project" value="TreeGrafter"/>
</dbReference>
<dbReference type="OrthoDB" id="2017893at2759"/>
<dbReference type="EMBL" id="CAJVPS010000670">
    <property type="protein sequence ID" value="CAG8502170.1"/>
    <property type="molecule type" value="Genomic_DNA"/>
</dbReference>
<dbReference type="GO" id="GO:0005634">
    <property type="term" value="C:nucleus"/>
    <property type="evidence" value="ECO:0007669"/>
    <property type="project" value="TreeGrafter"/>
</dbReference>
<accession>A0A9N8ZNV9</accession>
<dbReference type="GO" id="GO:0004725">
    <property type="term" value="F:protein tyrosine phosphatase activity"/>
    <property type="evidence" value="ECO:0007669"/>
    <property type="project" value="UniProtKB-EC"/>
</dbReference>
<organism evidence="5 6">
    <name type="scientific">Ambispora leptoticha</name>
    <dbReference type="NCBI Taxonomy" id="144679"/>
    <lineage>
        <taxon>Eukaryota</taxon>
        <taxon>Fungi</taxon>
        <taxon>Fungi incertae sedis</taxon>
        <taxon>Mucoromycota</taxon>
        <taxon>Glomeromycotina</taxon>
        <taxon>Glomeromycetes</taxon>
        <taxon>Archaeosporales</taxon>
        <taxon>Ambisporaceae</taxon>
        <taxon>Ambispora</taxon>
    </lineage>
</organism>
<protein>
    <recommendedName>
        <fullName evidence="2">protein-tyrosine-phosphatase</fullName>
        <ecNumber evidence="2">3.1.3.48</ecNumber>
    </recommendedName>
</protein>
<evidence type="ECO:0000313" key="5">
    <source>
        <dbReference type="EMBL" id="CAG8502170.1"/>
    </source>
</evidence>
<evidence type="ECO:0000256" key="3">
    <source>
        <dbReference type="ARBA" id="ARBA00022801"/>
    </source>
</evidence>
<dbReference type="PANTHER" id="PTHR45848:SF4">
    <property type="entry name" value="DUAL SPECIFICITY PROTEIN PHOSPHATASE 12"/>
    <property type="match status" value="1"/>
</dbReference>
<gene>
    <name evidence="5" type="ORF">ALEPTO_LOCUS3540</name>
</gene>
<evidence type="ECO:0000313" key="6">
    <source>
        <dbReference type="Proteomes" id="UP000789508"/>
    </source>
</evidence>
<dbReference type="EC" id="3.1.3.48" evidence="2"/>
<dbReference type="PANTHER" id="PTHR45848">
    <property type="entry name" value="DUAL SPECIFICITY PROTEIN PHOSPHATASE 12 FAMILY MEMBER"/>
    <property type="match status" value="1"/>
</dbReference>
<name>A0A9N8ZNV9_9GLOM</name>
<sequence length="122" mass="13614">MTITFQLPMLKADIPQEELNAVLTGLKCQLAFSFKKRDASLNDNVNQNIKCSAYFIEPLQWIIDASQGELDGKILCPKCCAKLGNYSWAGMQCSCGAWITPSFSIHRERVDEVVTRSITPPT</sequence>
<proteinExistence type="inferred from homology"/>
<dbReference type="Proteomes" id="UP000789508">
    <property type="component" value="Unassembled WGS sequence"/>
</dbReference>
<evidence type="ECO:0000256" key="4">
    <source>
        <dbReference type="ARBA" id="ARBA00022912"/>
    </source>
</evidence>